<feature type="domain" description="Retroviral polymerase SH3-like" evidence="1">
    <location>
        <begin position="294"/>
        <end position="326"/>
    </location>
</feature>
<sequence>MTPVITVGRLHWKFDCPNWPTQVQSGGGPGLLKKPEVSHAPAIRVAAADATGIVDTGSTNHQNVLLKLASLNGTVAATHIGSIRIVEFSSLSSSSLNSLTLFSIINISTYCHTYEPVSSSYSLFILLVLSLSLVRCWWLSFGIRCGRFLFLPLLRFLFPPPCLRVRDNGRLLRVEFPLRRRYVLTLRDHATTFSYCFLLKLRAEVETKLQHSLYHQNSICNRVSPYCCGLLLTSQRQLISKYNNTTAHNTTYITPHHTSPHRIIKNPCTHGCTPLELCSGCSPQTDDIYLFGAKAYVHVPDETRKKLDDRAKLCYLVVYLEDCNFWIIAHNLVCQLTSVILGEIFWSTKLGHTKKSKTCKTIGTMGLVAKGLSGGIEFFEGV</sequence>
<dbReference type="InterPro" id="IPR057670">
    <property type="entry name" value="SH3_retrovirus"/>
</dbReference>
<comment type="caution">
    <text evidence="2">The sequence shown here is derived from an EMBL/GenBank/DDBJ whole genome shotgun (WGS) entry which is preliminary data.</text>
</comment>
<organism evidence="2 3">
    <name type="scientific">Puccinia sorghi</name>
    <dbReference type="NCBI Taxonomy" id="27349"/>
    <lineage>
        <taxon>Eukaryota</taxon>
        <taxon>Fungi</taxon>
        <taxon>Dikarya</taxon>
        <taxon>Basidiomycota</taxon>
        <taxon>Pucciniomycotina</taxon>
        <taxon>Pucciniomycetes</taxon>
        <taxon>Pucciniales</taxon>
        <taxon>Pucciniaceae</taxon>
        <taxon>Puccinia</taxon>
    </lineage>
</organism>
<name>A0A0L6UTI3_9BASI</name>
<dbReference type="AlphaFoldDB" id="A0A0L6UTI3"/>
<evidence type="ECO:0000313" key="3">
    <source>
        <dbReference type="Proteomes" id="UP000037035"/>
    </source>
</evidence>
<dbReference type="Proteomes" id="UP000037035">
    <property type="component" value="Unassembled WGS sequence"/>
</dbReference>
<evidence type="ECO:0000259" key="1">
    <source>
        <dbReference type="Pfam" id="PF25597"/>
    </source>
</evidence>
<dbReference type="VEuPathDB" id="FungiDB:VP01_378g4"/>
<dbReference type="Pfam" id="PF25597">
    <property type="entry name" value="SH3_retrovirus"/>
    <property type="match status" value="1"/>
</dbReference>
<dbReference type="EMBL" id="LAVV01008823">
    <property type="protein sequence ID" value="KNZ51836.1"/>
    <property type="molecule type" value="Genomic_DNA"/>
</dbReference>
<accession>A0A0L6UTI3</accession>
<protein>
    <recommendedName>
        <fullName evidence="1">Retroviral polymerase SH3-like domain-containing protein</fullName>
    </recommendedName>
</protein>
<reference evidence="2 3" key="1">
    <citation type="submission" date="2015-08" db="EMBL/GenBank/DDBJ databases">
        <title>Next Generation Sequencing and Analysis of the Genome of Puccinia sorghi L Schw, the Causal Agent of Maize Common Rust.</title>
        <authorList>
            <person name="Rochi L."/>
            <person name="Burguener G."/>
            <person name="Darino M."/>
            <person name="Turjanski A."/>
            <person name="Kreff E."/>
            <person name="Dieguez M.J."/>
            <person name="Sacco F."/>
        </authorList>
    </citation>
    <scope>NUCLEOTIDE SEQUENCE [LARGE SCALE GENOMIC DNA]</scope>
    <source>
        <strain evidence="2 3">RO10H11247</strain>
    </source>
</reference>
<proteinExistence type="predicted"/>
<keyword evidence="3" id="KW-1185">Reference proteome</keyword>
<evidence type="ECO:0000313" key="2">
    <source>
        <dbReference type="EMBL" id="KNZ51836.1"/>
    </source>
</evidence>
<dbReference type="OrthoDB" id="7691805at2759"/>
<gene>
    <name evidence="2" type="ORF">VP01_378g4</name>
</gene>